<keyword evidence="2" id="KW-1185">Reference proteome</keyword>
<sequence>MNYHKPFFFKFPEISTHLGLITCSKLIFQIIGDLLFCYWTQNMYQRGVLIHLLKFLIFPQIESKKSDILKFYKLDVLCQNMGSKAKNISHSVPLVVRLVEEYREGFESRYIEYPSPLSISSVRINK</sequence>
<organism evidence="1 2">
    <name type="scientific">Brachionus plicatilis</name>
    <name type="common">Marine rotifer</name>
    <name type="synonym">Brachionus muelleri</name>
    <dbReference type="NCBI Taxonomy" id="10195"/>
    <lineage>
        <taxon>Eukaryota</taxon>
        <taxon>Metazoa</taxon>
        <taxon>Spiralia</taxon>
        <taxon>Gnathifera</taxon>
        <taxon>Rotifera</taxon>
        <taxon>Eurotatoria</taxon>
        <taxon>Monogononta</taxon>
        <taxon>Pseudotrocha</taxon>
        <taxon>Ploima</taxon>
        <taxon>Brachionidae</taxon>
        <taxon>Brachionus</taxon>
    </lineage>
</organism>
<proteinExistence type="predicted"/>
<accession>A0A3M7PBJ2</accession>
<evidence type="ECO:0000313" key="1">
    <source>
        <dbReference type="EMBL" id="RMZ96077.1"/>
    </source>
</evidence>
<dbReference type="Proteomes" id="UP000276133">
    <property type="component" value="Unassembled WGS sequence"/>
</dbReference>
<gene>
    <name evidence="1" type="ORF">BpHYR1_001207</name>
</gene>
<protein>
    <submittedName>
        <fullName evidence="1">Uncharacterized protein</fullName>
    </submittedName>
</protein>
<evidence type="ECO:0000313" key="2">
    <source>
        <dbReference type="Proteomes" id="UP000276133"/>
    </source>
</evidence>
<dbReference type="AlphaFoldDB" id="A0A3M7PBJ2"/>
<comment type="caution">
    <text evidence="1">The sequence shown here is derived from an EMBL/GenBank/DDBJ whole genome shotgun (WGS) entry which is preliminary data.</text>
</comment>
<reference evidence="1 2" key="1">
    <citation type="journal article" date="2018" name="Sci. Rep.">
        <title>Genomic signatures of local adaptation to the degree of environmental predictability in rotifers.</title>
        <authorList>
            <person name="Franch-Gras L."/>
            <person name="Hahn C."/>
            <person name="Garcia-Roger E.M."/>
            <person name="Carmona M.J."/>
            <person name="Serra M."/>
            <person name="Gomez A."/>
        </authorList>
    </citation>
    <scope>NUCLEOTIDE SEQUENCE [LARGE SCALE GENOMIC DNA]</scope>
    <source>
        <strain evidence="1">HYR1</strain>
    </source>
</reference>
<dbReference type="EMBL" id="REGN01012311">
    <property type="protein sequence ID" value="RMZ96077.1"/>
    <property type="molecule type" value="Genomic_DNA"/>
</dbReference>
<name>A0A3M7PBJ2_BRAPC</name>